<dbReference type="SUPFAM" id="SSF47459">
    <property type="entry name" value="HLH, helix-loop-helix DNA-binding domain"/>
    <property type="match status" value="1"/>
</dbReference>
<evidence type="ECO:0000256" key="2">
    <source>
        <dbReference type="SAM" id="MobiDB-lite"/>
    </source>
</evidence>
<dbReference type="EMBL" id="JAWCUI010000037">
    <property type="protein sequence ID" value="KAL1893496.1"/>
    <property type="molecule type" value="Genomic_DNA"/>
</dbReference>
<dbReference type="Proteomes" id="UP001583186">
    <property type="component" value="Unassembled WGS sequence"/>
</dbReference>
<feature type="coiled-coil region" evidence="1">
    <location>
        <begin position="114"/>
        <end position="141"/>
    </location>
</feature>
<evidence type="ECO:0000259" key="3">
    <source>
        <dbReference type="PROSITE" id="PS50888"/>
    </source>
</evidence>
<dbReference type="Gene3D" id="4.10.280.10">
    <property type="entry name" value="Helix-loop-helix DNA-binding domain"/>
    <property type="match status" value="1"/>
</dbReference>
<dbReference type="PROSITE" id="PS50888">
    <property type="entry name" value="BHLH"/>
    <property type="match status" value="1"/>
</dbReference>
<protein>
    <recommendedName>
        <fullName evidence="3">BHLH domain-containing protein</fullName>
    </recommendedName>
</protein>
<name>A0ABR3YYN0_9PEZI</name>
<keyword evidence="5" id="KW-1185">Reference proteome</keyword>
<feature type="domain" description="BHLH" evidence="3">
    <location>
        <begin position="63"/>
        <end position="117"/>
    </location>
</feature>
<evidence type="ECO:0000313" key="4">
    <source>
        <dbReference type="EMBL" id="KAL1893496.1"/>
    </source>
</evidence>
<reference evidence="4 5" key="1">
    <citation type="journal article" date="2024" name="IMA Fungus">
        <title>IMA Genome - F19 : A genome assembly and annotation guide to empower mycologists, including annotated draft genome sequences of Ceratocystis pirilliformis, Diaporthe australafricana, Fusarium ophioides, Paecilomyces lecythidis, and Sporothrix stenoceras.</title>
        <authorList>
            <person name="Aylward J."/>
            <person name="Wilson A.M."/>
            <person name="Visagie C.M."/>
            <person name="Spraker J."/>
            <person name="Barnes I."/>
            <person name="Buitendag C."/>
            <person name="Ceriani C."/>
            <person name="Del Mar Angel L."/>
            <person name="du Plessis D."/>
            <person name="Fuchs T."/>
            <person name="Gasser K."/>
            <person name="Kramer D."/>
            <person name="Li W."/>
            <person name="Munsamy K."/>
            <person name="Piso A."/>
            <person name="Price J.L."/>
            <person name="Sonnekus B."/>
            <person name="Thomas C."/>
            <person name="van der Nest A."/>
            <person name="van Dijk A."/>
            <person name="van Heerden A."/>
            <person name="van Vuuren N."/>
            <person name="Yilmaz N."/>
            <person name="Duong T.A."/>
            <person name="van der Merwe N.A."/>
            <person name="Wingfield M.J."/>
            <person name="Wingfield B.D."/>
        </authorList>
    </citation>
    <scope>NUCLEOTIDE SEQUENCE [LARGE SCALE GENOMIC DNA]</scope>
    <source>
        <strain evidence="4 5">CMW 5346</strain>
    </source>
</reference>
<comment type="caution">
    <text evidence="4">The sequence shown here is derived from an EMBL/GenBank/DDBJ whole genome shotgun (WGS) entry which is preliminary data.</text>
</comment>
<keyword evidence="1" id="KW-0175">Coiled coil</keyword>
<feature type="compositionally biased region" description="Low complexity" evidence="2">
    <location>
        <begin position="27"/>
        <end position="36"/>
    </location>
</feature>
<feature type="region of interest" description="Disordered" evidence="2">
    <location>
        <begin position="1"/>
        <end position="59"/>
    </location>
</feature>
<gene>
    <name evidence="4" type="ORF">Sste5346_006324</name>
</gene>
<organism evidence="4 5">
    <name type="scientific">Sporothrix stenoceras</name>
    <dbReference type="NCBI Taxonomy" id="5173"/>
    <lineage>
        <taxon>Eukaryota</taxon>
        <taxon>Fungi</taxon>
        <taxon>Dikarya</taxon>
        <taxon>Ascomycota</taxon>
        <taxon>Pezizomycotina</taxon>
        <taxon>Sordariomycetes</taxon>
        <taxon>Sordariomycetidae</taxon>
        <taxon>Ophiostomatales</taxon>
        <taxon>Ophiostomataceae</taxon>
        <taxon>Sporothrix</taxon>
    </lineage>
</organism>
<proteinExistence type="predicted"/>
<evidence type="ECO:0000256" key="1">
    <source>
        <dbReference type="SAM" id="Coils"/>
    </source>
</evidence>
<accession>A0ABR3YYN0</accession>
<dbReference type="InterPro" id="IPR036638">
    <property type="entry name" value="HLH_DNA-bd_sf"/>
</dbReference>
<evidence type="ECO:0000313" key="5">
    <source>
        <dbReference type="Proteomes" id="UP001583186"/>
    </source>
</evidence>
<sequence length="306" mass="33243">MPALAVQSLQLPEGSEGMSLSPPGDANGNNSNSSNNDTAGEVNGDGGTAQKKTRKRVRHFTSNDRAAHRVFERARREAFREKLIELAELLPNLEDADASRLSKHMVVHESISRHHEQMRAIDALTRERDELRAEVTRWRAQAGFVGAGAAVEPSLPGSEAELSPPLSLSLPLPLPLAMSPEQQQQPVVPPMLLDNTTLPLPLGDLAHGVSDSDPWSWSPPPFSLHRGGLGEADVSLPWSSLDDADIGQLAAESLRPSVSVPTLSQEMARTDGYREIEDVIVVNTSSHSLQDGLMQPPLEQMMWMVS</sequence>
<dbReference type="InterPro" id="IPR011598">
    <property type="entry name" value="bHLH_dom"/>
</dbReference>